<gene>
    <name evidence="1" type="ORF">HPB47_027911</name>
</gene>
<dbReference type="EMBL" id="JABSTQ010009923">
    <property type="protein sequence ID" value="KAG0424887.1"/>
    <property type="molecule type" value="Genomic_DNA"/>
</dbReference>
<keyword evidence="2" id="KW-1185">Reference proteome</keyword>
<evidence type="ECO:0000313" key="2">
    <source>
        <dbReference type="Proteomes" id="UP000805193"/>
    </source>
</evidence>
<protein>
    <submittedName>
        <fullName evidence="1">Uncharacterized protein</fullName>
    </submittedName>
</protein>
<accession>A0AC60PUP9</accession>
<dbReference type="Proteomes" id="UP000805193">
    <property type="component" value="Unassembled WGS sequence"/>
</dbReference>
<organism evidence="1 2">
    <name type="scientific">Ixodes persulcatus</name>
    <name type="common">Taiga tick</name>
    <dbReference type="NCBI Taxonomy" id="34615"/>
    <lineage>
        <taxon>Eukaryota</taxon>
        <taxon>Metazoa</taxon>
        <taxon>Ecdysozoa</taxon>
        <taxon>Arthropoda</taxon>
        <taxon>Chelicerata</taxon>
        <taxon>Arachnida</taxon>
        <taxon>Acari</taxon>
        <taxon>Parasitiformes</taxon>
        <taxon>Ixodida</taxon>
        <taxon>Ixodoidea</taxon>
        <taxon>Ixodidae</taxon>
        <taxon>Ixodinae</taxon>
        <taxon>Ixodes</taxon>
    </lineage>
</organism>
<name>A0AC60PUP9_IXOPE</name>
<sequence>MVADPRATSTPRGTAGTPNRGKSRTIDPSAPSGNHSGAACLGRPARRVASRNPREGDPLPGRERGAAFREIPAAGPPAAFRRGGREVRARGPAGRAALPGLPRGTGVVRGGRDGPREGGSGSPTASREIDASRDRARSGRWGAADESDRGPNASAAAARGRRRRSMARSSGVRPSG</sequence>
<reference evidence="1 2" key="1">
    <citation type="journal article" date="2020" name="Cell">
        <title>Large-Scale Comparative Analyses of Tick Genomes Elucidate Their Genetic Diversity and Vector Capacities.</title>
        <authorList>
            <consortium name="Tick Genome and Microbiome Consortium (TIGMIC)"/>
            <person name="Jia N."/>
            <person name="Wang J."/>
            <person name="Shi W."/>
            <person name="Du L."/>
            <person name="Sun Y."/>
            <person name="Zhan W."/>
            <person name="Jiang J.F."/>
            <person name="Wang Q."/>
            <person name="Zhang B."/>
            <person name="Ji P."/>
            <person name="Bell-Sakyi L."/>
            <person name="Cui X.M."/>
            <person name="Yuan T.T."/>
            <person name="Jiang B.G."/>
            <person name="Yang W.F."/>
            <person name="Lam T.T."/>
            <person name="Chang Q.C."/>
            <person name="Ding S.J."/>
            <person name="Wang X.J."/>
            <person name="Zhu J.G."/>
            <person name="Ruan X.D."/>
            <person name="Zhao L."/>
            <person name="Wei J.T."/>
            <person name="Ye R.Z."/>
            <person name="Que T.C."/>
            <person name="Du C.H."/>
            <person name="Zhou Y.H."/>
            <person name="Cheng J.X."/>
            <person name="Dai P.F."/>
            <person name="Guo W.B."/>
            <person name="Han X.H."/>
            <person name="Huang E.J."/>
            <person name="Li L.F."/>
            <person name="Wei W."/>
            <person name="Gao Y.C."/>
            <person name="Liu J.Z."/>
            <person name="Shao H.Z."/>
            <person name="Wang X."/>
            <person name="Wang C.C."/>
            <person name="Yang T.C."/>
            <person name="Huo Q.B."/>
            <person name="Li W."/>
            <person name="Chen H.Y."/>
            <person name="Chen S.E."/>
            <person name="Zhou L.G."/>
            <person name="Ni X.B."/>
            <person name="Tian J.H."/>
            <person name="Sheng Y."/>
            <person name="Liu T."/>
            <person name="Pan Y.S."/>
            <person name="Xia L.Y."/>
            <person name="Li J."/>
            <person name="Zhao F."/>
            <person name="Cao W.C."/>
        </authorList>
    </citation>
    <scope>NUCLEOTIDE SEQUENCE [LARGE SCALE GENOMIC DNA]</scope>
    <source>
        <strain evidence="1">Iper-2018</strain>
    </source>
</reference>
<evidence type="ECO:0000313" key="1">
    <source>
        <dbReference type="EMBL" id="KAG0424887.1"/>
    </source>
</evidence>
<proteinExistence type="predicted"/>
<comment type="caution">
    <text evidence="1">The sequence shown here is derived from an EMBL/GenBank/DDBJ whole genome shotgun (WGS) entry which is preliminary data.</text>
</comment>